<dbReference type="Pfam" id="PF26441">
    <property type="entry name" value="DUF8121"/>
    <property type="match status" value="1"/>
</dbReference>
<dbReference type="Proteomes" id="UP000315385">
    <property type="component" value="Unassembled WGS sequence"/>
</dbReference>
<dbReference type="RefSeq" id="WP_142443909.1">
    <property type="nucleotide sequence ID" value="NZ_SESI01000002.1"/>
</dbReference>
<comment type="caution">
    <text evidence="3">The sequence shown here is derived from an EMBL/GenBank/DDBJ whole genome shotgun (WGS) entry which is preliminary data.</text>
</comment>
<dbReference type="PROSITE" id="PS51257">
    <property type="entry name" value="PROKAR_LIPOPROTEIN"/>
    <property type="match status" value="1"/>
</dbReference>
<feature type="compositionally biased region" description="Low complexity" evidence="1">
    <location>
        <begin position="176"/>
        <end position="185"/>
    </location>
</feature>
<accession>A0A544QPG4</accession>
<evidence type="ECO:0000313" key="3">
    <source>
        <dbReference type="EMBL" id="TQQ80799.1"/>
    </source>
</evidence>
<organism evidence="3 4">
    <name type="scientific">Halonotius roseus</name>
    <dbReference type="NCBI Taxonomy" id="2511997"/>
    <lineage>
        <taxon>Archaea</taxon>
        <taxon>Methanobacteriati</taxon>
        <taxon>Methanobacteriota</taxon>
        <taxon>Stenosarchaea group</taxon>
        <taxon>Halobacteria</taxon>
        <taxon>Halobacteriales</taxon>
        <taxon>Haloferacaceae</taxon>
        <taxon>Halonotius</taxon>
    </lineage>
</organism>
<evidence type="ECO:0000256" key="1">
    <source>
        <dbReference type="SAM" id="MobiDB-lite"/>
    </source>
</evidence>
<reference evidence="3 4" key="1">
    <citation type="submission" date="2019-02" db="EMBL/GenBank/DDBJ databases">
        <title>Halonotius sp. a new haloqrchaeon isolated from saline water.</title>
        <authorList>
            <person name="Duran-Viseras A."/>
            <person name="Sanchez-Porro C."/>
            <person name="Ventosa A."/>
        </authorList>
    </citation>
    <scope>NUCLEOTIDE SEQUENCE [LARGE SCALE GENOMIC DNA]</scope>
    <source>
        <strain evidence="3 4">F9-27</strain>
    </source>
</reference>
<dbReference type="OrthoDB" id="275831at2157"/>
<dbReference type="AlphaFoldDB" id="A0A544QPG4"/>
<keyword evidence="4" id="KW-1185">Reference proteome</keyword>
<evidence type="ECO:0000313" key="4">
    <source>
        <dbReference type="Proteomes" id="UP000315385"/>
    </source>
</evidence>
<proteinExistence type="predicted"/>
<feature type="domain" description="DUF8121" evidence="2">
    <location>
        <begin position="28"/>
        <end position="189"/>
    </location>
</feature>
<protein>
    <recommendedName>
        <fullName evidence="2">DUF8121 domain-containing protein</fullName>
    </recommendedName>
</protein>
<dbReference type="EMBL" id="SESI01000002">
    <property type="protein sequence ID" value="TQQ80799.1"/>
    <property type="molecule type" value="Genomic_DNA"/>
</dbReference>
<feature type="region of interest" description="Disordered" evidence="1">
    <location>
        <begin position="176"/>
        <end position="207"/>
    </location>
</feature>
<name>A0A544QPG4_9EURY</name>
<gene>
    <name evidence="3" type="ORF">EWF95_10005</name>
</gene>
<evidence type="ECO:0000259" key="2">
    <source>
        <dbReference type="Pfam" id="PF26441"/>
    </source>
</evidence>
<dbReference type="InterPro" id="IPR058434">
    <property type="entry name" value="DUF8121"/>
</dbReference>
<sequence length="207" mass="22418">MDRRRFLASAAIPLGITTAGCSFGTQTVELDAETERQDEGRQNETYLVYQHDGEEVRVVGFSQGAFPASLDEQFGLGLFIEYDEATTLESFRFDLRAPPTGEPADIYLGSPAGEAWPYLTYGQVDGEESIRIALADAVDSVDETVFINTVIDPRAAPVEAITIDIGIELTAEGTGTTYRAETTTTFEPETRADAQPTDESGENASNS</sequence>